<comment type="catalytic activity">
    <reaction evidence="1 5 6">
        <text>[protein]-peptidylproline (omega=180) = [protein]-peptidylproline (omega=0)</text>
        <dbReference type="Rhea" id="RHEA:16237"/>
        <dbReference type="Rhea" id="RHEA-COMP:10747"/>
        <dbReference type="Rhea" id="RHEA-COMP:10748"/>
        <dbReference type="ChEBI" id="CHEBI:83833"/>
        <dbReference type="ChEBI" id="CHEBI:83834"/>
        <dbReference type="EC" id="5.2.1.8"/>
    </reaction>
</comment>
<dbReference type="Gene3D" id="3.10.50.40">
    <property type="match status" value="1"/>
</dbReference>
<dbReference type="GO" id="GO:0003755">
    <property type="term" value="F:peptidyl-prolyl cis-trans isomerase activity"/>
    <property type="evidence" value="ECO:0007669"/>
    <property type="project" value="UniProtKB-EC"/>
</dbReference>
<dbReference type="SUPFAM" id="SSF54534">
    <property type="entry name" value="FKBP-like"/>
    <property type="match status" value="1"/>
</dbReference>
<evidence type="ECO:0000256" key="1">
    <source>
        <dbReference type="ARBA" id="ARBA00000971"/>
    </source>
</evidence>
<evidence type="ECO:0000256" key="5">
    <source>
        <dbReference type="PROSITE-ProRule" id="PRU00277"/>
    </source>
</evidence>
<evidence type="ECO:0000256" key="4">
    <source>
        <dbReference type="ARBA" id="ARBA00023235"/>
    </source>
</evidence>
<name>A0ABV0BNI1_9SPHI</name>
<dbReference type="Pfam" id="PF01346">
    <property type="entry name" value="FKBP_N"/>
    <property type="match status" value="1"/>
</dbReference>
<dbReference type="InterPro" id="IPR000774">
    <property type="entry name" value="PPIase_FKBP_N"/>
</dbReference>
<keyword evidence="3 5" id="KW-0697">Rotamase</keyword>
<dbReference type="PROSITE" id="PS50059">
    <property type="entry name" value="FKBP_PPIASE"/>
    <property type="match status" value="1"/>
</dbReference>
<dbReference type="RefSeq" id="WP_132843262.1">
    <property type="nucleotide sequence ID" value="NZ_JBDJLH010000005.1"/>
</dbReference>
<evidence type="ECO:0000256" key="3">
    <source>
        <dbReference type="ARBA" id="ARBA00023110"/>
    </source>
</evidence>
<comment type="similarity">
    <text evidence="2 6">Belongs to the FKBP-type PPIase family.</text>
</comment>
<dbReference type="EC" id="5.2.1.8" evidence="6"/>
<evidence type="ECO:0000256" key="2">
    <source>
        <dbReference type="ARBA" id="ARBA00006577"/>
    </source>
</evidence>
<evidence type="ECO:0000256" key="6">
    <source>
        <dbReference type="RuleBase" id="RU003915"/>
    </source>
</evidence>
<evidence type="ECO:0000313" key="9">
    <source>
        <dbReference type="Proteomes" id="UP001409291"/>
    </source>
</evidence>
<evidence type="ECO:0000313" key="8">
    <source>
        <dbReference type="EMBL" id="MEN5376047.1"/>
    </source>
</evidence>
<dbReference type="InterPro" id="IPR046357">
    <property type="entry name" value="PPIase_dom_sf"/>
</dbReference>
<sequence length="144" mass="15834">MANATGYLKKLRLEAKRNLVEGEVFLKENALRDTVVSLPSGLQYEIVEEGNGKSPKLTDSVKCFYEGRLINGTVFDSTAKKKKPVSFPVNEVIAGWTEALQLMKEGSKWRLFIPSALGYGELSVSKEIGGNAALIFEVELVSVH</sequence>
<dbReference type="PANTHER" id="PTHR43811:SF19">
    <property type="entry name" value="39 KDA FK506-BINDING NUCLEAR PROTEIN"/>
    <property type="match status" value="1"/>
</dbReference>
<keyword evidence="9" id="KW-1185">Reference proteome</keyword>
<reference evidence="8 9" key="1">
    <citation type="submission" date="2024-04" db="EMBL/GenBank/DDBJ databases">
        <title>WGS of bacteria from Torrens River.</title>
        <authorList>
            <person name="Wyrsch E.R."/>
            <person name="Drigo B."/>
        </authorList>
    </citation>
    <scope>NUCLEOTIDE SEQUENCE [LARGE SCALE GENOMIC DNA]</scope>
    <source>
        <strain evidence="8 9">TWI391</strain>
    </source>
</reference>
<proteinExistence type="inferred from homology"/>
<dbReference type="PANTHER" id="PTHR43811">
    <property type="entry name" value="FKBP-TYPE PEPTIDYL-PROLYL CIS-TRANS ISOMERASE FKPA"/>
    <property type="match status" value="1"/>
</dbReference>
<dbReference type="Pfam" id="PF00254">
    <property type="entry name" value="FKBP_C"/>
    <property type="match status" value="1"/>
</dbReference>
<accession>A0ABV0BNI1</accession>
<dbReference type="InterPro" id="IPR001179">
    <property type="entry name" value="PPIase_FKBP_dom"/>
</dbReference>
<gene>
    <name evidence="8" type="ORF">ABE541_02120</name>
</gene>
<feature type="domain" description="PPIase FKBP-type" evidence="7">
    <location>
        <begin position="58"/>
        <end position="144"/>
    </location>
</feature>
<keyword evidence="4 5" id="KW-0413">Isomerase</keyword>
<protein>
    <recommendedName>
        <fullName evidence="6">Peptidyl-prolyl cis-trans isomerase</fullName>
        <ecNumber evidence="6">5.2.1.8</ecNumber>
    </recommendedName>
</protein>
<evidence type="ECO:0000259" key="7">
    <source>
        <dbReference type="PROSITE" id="PS50059"/>
    </source>
</evidence>
<dbReference type="EMBL" id="JBDJNQ010000001">
    <property type="protein sequence ID" value="MEN5376047.1"/>
    <property type="molecule type" value="Genomic_DNA"/>
</dbReference>
<comment type="caution">
    <text evidence="8">The sequence shown here is derived from an EMBL/GenBank/DDBJ whole genome shotgun (WGS) entry which is preliminary data.</text>
</comment>
<dbReference type="Proteomes" id="UP001409291">
    <property type="component" value="Unassembled WGS sequence"/>
</dbReference>
<organism evidence="8 9">
    <name type="scientific">Sphingobacterium kitahiroshimense</name>
    <dbReference type="NCBI Taxonomy" id="470446"/>
    <lineage>
        <taxon>Bacteria</taxon>
        <taxon>Pseudomonadati</taxon>
        <taxon>Bacteroidota</taxon>
        <taxon>Sphingobacteriia</taxon>
        <taxon>Sphingobacteriales</taxon>
        <taxon>Sphingobacteriaceae</taxon>
        <taxon>Sphingobacterium</taxon>
    </lineage>
</organism>